<organism evidence="8 9">
    <name type="scientific">Pseudogymnoascus destructans (strain ATCC MYA-4855 / 20631-21)</name>
    <name type="common">Bat white-nose syndrome fungus</name>
    <name type="synonym">Geomyces destructans</name>
    <dbReference type="NCBI Taxonomy" id="658429"/>
    <lineage>
        <taxon>Eukaryota</taxon>
        <taxon>Fungi</taxon>
        <taxon>Dikarya</taxon>
        <taxon>Ascomycota</taxon>
        <taxon>Pezizomycotina</taxon>
        <taxon>Leotiomycetes</taxon>
        <taxon>Thelebolales</taxon>
        <taxon>Thelebolaceae</taxon>
        <taxon>Pseudogymnoascus</taxon>
    </lineage>
</organism>
<dbReference type="PANTHER" id="PTHR43756">
    <property type="entry name" value="CHOLINE MONOOXYGENASE, CHLOROPLASTIC"/>
    <property type="match status" value="1"/>
</dbReference>
<dbReference type="Pfam" id="PF00355">
    <property type="entry name" value="Rieske"/>
    <property type="match status" value="1"/>
</dbReference>
<dbReference type="Gene3D" id="2.102.10.10">
    <property type="entry name" value="Rieske [2Fe-2S] iron-sulphur domain"/>
    <property type="match status" value="1"/>
</dbReference>
<evidence type="ECO:0000256" key="6">
    <source>
        <dbReference type="ARBA" id="ARBA00023014"/>
    </source>
</evidence>
<dbReference type="VEuPathDB" id="FungiDB:GMDG_09072"/>
<dbReference type="SUPFAM" id="SSF50022">
    <property type="entry name" value="ISP domain"/>
    <property type="match status" value="1"/>
</dbReference>
<evidence type="ECO:0000313" key="8">
    <source>
        <dbReference type="EMBL" id="ELR04562.1"/>
    </source>
</evidence>
<feature type="non-terminal residue" evidence="8">
    <location>
        <position position="1"/>
    </location>
</feature>
<name>L8FUK5_PSED2</name>
<dbReference type="AlphaFoldDB" id="L8FUK5"/>
<feature type="domain" description="Rieske" evidence="7">
    <location>
        <begin position="31"/>
        <end position="128"/>
    </location>
</feature>
<dbReference type="InterPro" id="IPR017941">
    <property type="entry name" value="Rieske_2Fe-2S"/>
</dbReference>
<feature type="non-terminal residue" evidence="8">
    <location>
        <position position="166"/>
    </location>
</feature>
<gene>
    <name evidence="8" type="ORF">GMDG_09072</name>
</gene>
<proteinExistence type="inferred from homology"/>
<keyword evidence="4" id="KW-0560">Oxidoreductase</keyword>
<dbReference type="HOGENOM" id="CLU_088424_0_0_1"/>
<dbReference type="CDD" id="cd03469">
    <property type="entry name" value="Rieske_RO_Alpha_N"/>
    <property type="match status" value="1"/>
</dbReference>
<sequence>DNGLFRVNRRVFTDPEILETERREIFDHSWLYAGHVSEVPQPGTFVTRRVGGRPVIVTCDAAGTPHVFLNSCPHRGNLVCLEKSGSSRALTCFYHSWSFDLSGKLLGIPDAEAYTPAFDRSEMGLMPVPRLENYRGMLFVSYDPDIVDLVHYLGNAREYLDYMIDF</sequence>
<keyword evidence="3" id="KW-0479">Metal-binding</keyword>
<evidence type="ECO:0000256" key="5">
    <source>
        <dbReference type="ARBA" id="ARBA00023004"/>
    </source>
</evidence>
<dbReference type="PROSITE" id="PS51296">
    <property type="entry name" value="RIESKE"/>
    <property type="match status" value="1"/>
</dbReference>
<keyword evidence="9" id="KW-1185">Reference proteome</keyword>
<evidence type="ECO:0000256" key="4">
    <source>
        <dbReference type="ARBA" id="ARBA00023002"/>
    </source>
</evidence>
<dbReference type="InterPro" id="IPR001663">
    <property type="entry name" value="Rng_hydr_dOase-A"/>
</dbReference>
<accession>L8FUK5</accession>
<evidence type="ECO:0000256" key="1">
    <source>
        <dbReference type="ARBA" id="ARBA00008751"/>
    </source>
</evidence>
<evidence type="ECO:0000259" key="7">
    <source>
        <dbReference type="PROSITE" id="PS51296"/>
    </source>
</evidence>
<keyword evidence="5" id="KW-0408">Iron</keyword>
<keyword evidence="2" id="KW-0001">2Fe-2S</keyword>
<reference evidence="9" key="1">
    <citation type="submission" date="2010-09" db="EMBL/GenBank/DDBJ databases">
        <title>The genome sequence of Geomyces destructans 20631-21.</title>
        <authorList>
            <consortium name="The Broad Institute Genome Sequencing Platform"/>
            <person name="Cuomo C.A."/>
            <person name="Blehert D.S."/>
            <person name="Lorch J.M."/>
            <person name="Young S.K."/>
            <person name="Zeng Q."/>
            <person name="Gargeya S."/>
            <person name="Fitzgerald M."/>
            <person name="Haas B."/>
            <person name="Abouelleil A."/>
            <person name="Alvarado L."/>
            <person name="Arachchi H.M."/>
            <person name="Berlin A."/>
            <person name="Brown A."/>
            <person name="Chapman S.B."/>
            <person name="Chen Z."/>
            <person name="Dunbar C."/>
            <person name="Freedman E."/>
            <person name="Gearin G."/>
            <person name="Gellesch M."/>
            <person name="Goldberg J."/>
            <person name="Griggs A."/>
            <person name="Gujja S."/>
            <person name="Heiman D."/>
            <person name="Howarth C."/>
            <person name="Larson L."/>
            <person name="Lui A."/>
            <person name="MacDonald P.J.P."/>
            <person name="Montmayeur A."/>
            <person name="Murphy C."/>
            <person name="Neiman D."/>
            <person name="Pearson M."/>
            <person name="Priest M."/>
            <person name="Roberts A."/>
            <person name="Saif S."/>
            <person name="Shea T."/>
            <person name="Shenoy N."/>
            <person name="Sisk P."/>
            <person name="Stolte C."/>
            <person name="Sykes S."/>
            <person name="Wortman J."/>
            <person name="Nusbaum C."/>
            <person name="Birren B."/>
        </authorList>
    </citation>
    <scope>NUCLEOTIDE SEQUENCE [LARGE SCALE GENOMIC DNA]</scope>
    <source>
        <strain evidence="9">ATCC MYA-4855 / 20631-21</strain>
    </source>
</reference>
<dbReference type="EMBL" id="GL575014">
    <property type="protein sequence ID" value="ELR04562.1"/>
    <property type="molecule type" value="Genomic_DNA"/>
</dbReference>
<dbReference type="PRINTS" id="PR00090">
    <property type="entry name" value="RNGDIOXGNASE"/>
</dbReference>
<dbReference type="GO" id="GO:0051537">
    <property type="term" value="F:2 iron, 2 sulfur cluster binding"/>
    <property type="evidence" value="ECO:0007669"/>
    <property type="project" value="UniProtKB-KW"/>
</dbReference>
<dbReference type="Proteomes" id="UP000011064">
    <property type="component" value="Unassembled WGS sequence"/>
</dbReference>
<protein>
    <recommendedName>
        <fullName evidence="7">Rieske domain-containing protein</fullName>
    </recommendedName>
</protein>
<evidence type="ECO:0000256" key="3">
    <source>
        <dbReference type="ARBA" id="ARBA00022723"/>
    </source>
</evidence>
<dbReference type="GO" id="GO:0016491">
    <property type="term" value="F:oxidoreductase activity"/>
    <property type="evidence" value="ECO:0007669"/>
    <property type="project" value="UniProtKB-KW"/>
</dbReference>
<keyword evidence="6" id="KW-0411">Iron-sulfur</keyword>
<dbReference type="InParanoid" id="L8FUK5"/>
<dbReference type="GO" id="GO:0046872">
    <property type="term" value="F:metal ion binding"/>
    <property type="evidence" value="ECO:0007669"/>
    <property type="project" value="UniProtKB-KW"/>
</dbReference>
<dbReference type="InterPro" id="IPR036922">
    <property type="entry name" value="Rieske_2Fe-2S_sf"/>
</dbReference>
<evidence type="ECO:0000256" key="2">
    <source>
        <dbReference type="ARBA" id="ARBA00022714"/>
    </source>
</evidence>
<dbReference type="PANTHER" id="PTHR43756:SF1">
    <property type="entry name" value="3-PHENYLPROPIONATE_CINNAMIC ACID DIOXYGENASE SUBUNIT ALPHA"/>
    <property type="match status" value="1"/>
</dbReference>
<comment type="similarity">
    <text evidence="1">Belongs to the bacterial ring-hydroxylating dioxygenase alpha subunit family.</text>
</comment>
<evidence type="ECO:0000313" key="9">
    <source>
        <dbReference type="Proteomes" id="UP000011064"/>
    </source>
</evidence>